<dbReference type="AlphaFoldDB" id="A0A077ZV66"/>
<feature type="compositionally biased region" description="Polar residues" evidence="1">
    <location>
        <begin position="488"/>
        <end position="509"/>
    </location>
</feature>
<dbReference type="EMBL" id="CCKQ01001195">
    <property type="protein sequence ID" value="CDW72301.1"/>
    <property type="molecule type" value="Genomic_DNA"/>
</dbReference>
<feature type="compositionally biased region" description="Polar residues" evidence="1">
    <location>
        <begin position="33"/>
        <end position="44"/>
    </location>
</feature>
<proteinExistence type="predicted"/>
<sequence length="751" mass="84467">MINKGIVKNDASPFKEGREAKRGGTAPGEQRVKQTQNGNTGGQASTGYDLSKIYAVNPRIQKINIASPNIKNIQNPALQSDNQNVFANHQSTQNGVMKTRMKFSQPFTMNRNEPIKYKLSYQYLFRAIPNYIQVEDDMDILGMTSGSQGNPFTNSINRKSQVKGKILETMIIGDSENAQSIRADKNDNVSEILQINQFFRTYDQANNDEIQASSKKRVPSNKGRYIQSNGYRPGTSGQSMGNEDDLPLGMVSPYNPPSNPNMNPNSNGGLIIRKRSGTSHAQKSSLNKNNAQGQYNEDYAGAHQDNGPQIPKVKGKLSNLQGAIETLKSDNAPGMGQFGPDFYQFNQWERPPSRQKEPNMAQHLDDMDFDERPNHFNYPITQGSRPKIDFFNQRHNQGNPGLSDYQMQYAAMGAYRPPSRHKDPPQNLGLDLPLEDVPYLDEDSEDSFGFEIGIDNANQQKIKGKRFQDDSDDSYDRRSNEEDLNQKDYLNSSGKRKPQTASGAKNNSAQKRNIMAASNAQNQFVHQEIQGIPQNKMRTINKPKSATGHRINYNRFKSLHNSGRFVNTPAQNGNPQIFSAYQVNQMYPQGQQKGFNPVRAWGDNSLQSGIQNGSRIGKQKGQTPFGGQLNHQQNCFFNKIYRMMGQFENENSSQLMQEGRRGKFQKAGPTQIIKNNQKFQENNANNQFYITSPLNKSKQEVFSQTGKINLQGESSSSMVEENTKLGQSFKSQTLQFQTQLGVDFINLFAKE</sequence>
<name>A0A077ZV66_STYLE</name>
<accession>A0A077ZV66</accession>
<protein>
    <submittedName>
        <fullName evidence="2">Uncharacterized protein</fullName>
    </submittedName>
</protein>
<feature type="region of interest" description="Disordered" evidence="1">
    <location>
        <begin position="461"/>
        <end position="509"/>
    </location>
</feature>
<keyword evidence="3" id="KW-1185">Reference proteome</keyword>
<evidence type="ECO:0000256" key="1">
    <source>
        <dbReference type="SAM" id="MobiDB-lite"/>
    </source>
</evidence>
<dbReference type="InParanoid" id="A0A077ZV66"/>
<evidence type="ECO:0000313" key="3">
    <source>
        <dbReference type="Proteomes" id="UP000039865"/>
    </source>
</evidence>
<organism evidence="2 3">
    <name type="scientific">Stylonychia lemnae</name>
    <name type="common">Ciliate</name>
    <dbReference type="NCBI Taxonomy" id="5949"/>
    <lineage>
        <taxon>Eukaryota</taxon>
        <taxon>Sar</taxon>
        <taxon>Alveolata</taxon>
        <taxon>Ciliophora</taxon>
        <taxon>Intramacronucleata</taxon>
        <taxon>Spirotrichea</taxon>
        <taxon>Stichotrichia</taxon>
        <taxon>Sporadotrichida</taxon>
        <taxon>Oxytrichidae</taxon>
        <taxon>Stylonychinae</taxon>
        <taxon>Stylonychia</taxon>
    </lineage>
</organism>
<gene>
    <name evidence="2" type="primary">Contig16668.g17753</name>
    <name evidence="2" type="ORF">STYLEM_1260</name>
</gene>
<feature type="compositionally biased region" description="Polar residues" evidence="1">
    <location>
        <begin position="226"/>
        <end position="241"/>
    </location>
</feature>
<dbReference type="Proteomes" id="UP000039865">
    <property type="component" value="Unassembled WGS sequence"/>
</dbReference>
<reference evidence="2 3" key="1">
    <citation type="submission" date="2014-06" db="EMBL/GenBank/DDBJ databases">
        <authorList>
            <person name="Swart Estienne"/>
        </authorList>
    </citation>
    <scope>NUCLEOTIDE SEQUENCE [LARGE SCALE GENOMIC DNA]</scope>
    <source>
        <strain evidence="2 3">130c</strain>
    </source>
</reference>
<feature type="compositionally biased region" description="Basic and acidic residues" evidence="1">
    <location>
        <begin position="466"/>
        <end position="486"/>
    </location>
</feature>
<evidence type="ECO:0000313" key="2">
    <source>
        <dbReference type="EMBL" id="CDW72301.1"/>
    </source>
</evidence>
<feature type="region of interest" description="Disordered" evidence="1">
    <location>
        <begin position="210"/>
        <end position="272"/>
    </location>
</feature>
<dbReference type="OrthoDB" id="10592076at2759"/>
<feature type="compositionally biased region" description="Basic and acidic residues" evidence="1">
    <location>
        <begin position="13"/>
        <end position="22"/>
    </location>
</feature>
<feature type="region of interest" description="Disordered" evidence="1">
    <location>
        <begin position="1"/>
        <end position="44"/>
    </location>
</feature>